<keyword evidence="11" id="KW-1185">Reference proteome</keyword>
<proteinExistence type="inferred from homology"/>
<evidence type="ECO:0000256" key="7">
    <source>
        <dbReference type="ARBA" id="ARBA00023125"/>
    </source>
</evidence>
<dbReference type="InterPro" id="IPR043502">
    <property type="entry name" value="DNA/RNA_pol_sf"/>
</dbReference>
<evidence type="ECO:0000256" key="6">
    <source>
        <dbReference type="ARBA" id="ARBA00022932"/>
    </source>
</evidence>
<dbReference type="GO" id="GO:0006260">
    <property type="term" value="P:DNA replication"/>
    <property type="evidence" value="ECO:0007669"/>
    <property type="project" value="UniProtKB-KW"/>
</dbReference>
<dbReference type="AlphaFoldDB" id="A0A197JNG1"/>
<dbReference type="GO" id="GO:0003887">
    <property type="term" value="F:DNA-directed DNA polymerase activity"/>
    <property type="evidence" value="ECO:0007669"/>
    <property type="project" value="UniProtKB-KW"/>
</dbReference>
<evidence type="ECO:0000313" key="10">
    <source>
        <dbReference type="EMBL" id="OAQ26792.1"/>
    </source>
</evidence>
<accession>A0A197JNG1</accession>
<comment type="similarity">
    <text evidence="1">Belongs to the DNA polymerase type-B family.</text>
</comment>
<dbReference type="Gene3D" id="3.90.1600.10">
    <property type="entry name" value="Palm domain of DNA polymerase"/>
    <property type="match status" value="1"/>
</dbReference>
<dbReference type="OrthoDB" id="5582836at2759"/>
<gene>
    <name evidence="10" type="ORF">K457DRAFT_1821834</name>
</gene>
<organism evidence="10 11">
    <name type="scientific">Linnemannia elongata AG-77</name>
    <dbReference type="NCBI Taxonomy" id="1314771"/>
    <lineage>
        <taxon>Eukaryota</taxon>
        <taxon>Fungi</taxon>
        <taxon>Fungi incertae sedis</taxon>
        <taxon>Mucoromycota</taxon>
        <taxon>Mortierellomycotina</taxon>
        <taxon>Mortierellomycetes</taxon>
        <taxon>Mortierellales</taxon>
        <taxon>Mortierellaceae</taxon>
        <taxon>Linnemannia</taxon>
    </lineage>
</organism>
<evidence type="ECO:0000256" key="4">
    <source>
        <dbReference type="ARBA" id="ARBA00022695"/>
    </source>
</evidence>
<evidence type="ECO:0000256" key="5">
    <source>
        <dbReference type="ARBA" id="ARBA00022705"/>
    </source>
</evidence>
<keyword evidence="6" id="KW-0239">DNA-directed DNA polymerase</keyword>
<evidence type="ECO:0000256" key="3">
    <source>
        <dbReference type="ARBA" id="ARBA00022679"/>
    </source>
</evidence>
<dbReference type="InterPro" id="IPR023211">
    <property type="entry name" value="DNA_pol_palm_dom_sf"/>
</dbReference>
<protein>
    <recommendedName>
        <fullName evidence="2">DNA-directed DNA polymerase</fullName>
        <ecNumber evidence="2">2.7.7.7</ecNumber>
    </recommendedName>
</protein>
<evidence type="ECO:0000259" key="9">
    <source>
        <dbReference type="Pfam" id="PF03175"/>
    </source>
</evidence>
<dbReference type="InterPro" id="IPR004868">
    <property type="entry name" value="DNA-dir_DNA_pol_B_mt/vir"/>
</dbReference>
<comment type="catalytic activity">
    <reaction evidence="8">
        <text>DNA(n) + a 2'-deoxyribonucleoside 5'-triphosphate = DNA(n+1) + diphosphate</text>
        <dbReference type="Rhea" id="RHEA:22508"/>
        <dbReference type="Rhea" id="RHEA-COMP:17339"/>
        <dbReference type="Rhea" id="RHEA-COMP:17340"/>
        <dbReference type="ChEBI" id="CHEBI:33019"/>
        <dbReference type="ChEBI" id="CHEBI:61560"/>
        <dbReference type="ChEBI" id="CHEBI:173112"/>
        <dbReference type="EC" id="2.7.7.7"/>
    </reaction>
</comment>
<dbReference type="GO" id="GO:0000166">
    <property type="term" value="F:nucleotide binding"/>
    <property type="evidence" value="ECO:0007669"/>
    <property type="project" value="InterPro"/>
</dbReference>
<feature type="domain" description="DNA-directed DNA polymerase family B mitochondria/virus" evidence="9">
    <location>
        <begin position="46"/>
        <end position="140"/>
    </location>
</feature>
<keyword evidence="4" id="KW-0548">Nucleotidyltransferase</keyword>
<name>A0A197JNG1_9FUNG</name>
<keyword evidence="5" id="KW-0235">DNA replication</keyword>
<keyword evidence="7" id="KW-0238">DNA-binding</keyword>
<dbReference type="EMBL" id="KV442063">
    <property type="protein sequence ID" value="OAQ26792.1"/>
    <property type="molecule type" value="Genomic_DNA"/>
</dbReference>
<dbReference type="Pfam" id="PF03175">
    <property type="entry name" value="DNA_pol_B_2"/>
    <property type="match status" value="1"/>
</dbReference>
<reference evidence="10 11" key="1">
    <citation type="submission" date="2016-05" db="EMBL/GenBank/DDBJ databases">
        <title>Genome sequencing reveals origins of a unique bacterial endosymbiosis in the earliest lineages of terrestrial Fungi.</title>
        <authorList>
            <consortium name="DOE Joint Genome Institute"/>
            <person name="Uehling J."/>
            <person name="Gryganskyi A."/>
            <person name="Hameed K."/>
            <person name="Tschaplinski T."/>
            <person name="Misztal P."/>
            <person name="Wu S."/>
            <person name="Desiro A."/>
            <person name="Vande Pol N."/>
            <person name="Du Z.-Y."/>
            <person name="Zienkiewicz A."/>
            <person name="Zienkiewicz K."/>
            <person name="Morin E."/>
            <person name="Tisserant E."/>
            <person name="Splivallo R."/>
            <person name="Hainaut M."/>
            <person name="Henrissat B."/>
            <person name="Ohm R."/>
            <person name="Kuo A."/>
            <person name="Yan J."/>
            <person name="Lipzen A."/>
            <person name="Nolan M."/>
            <person name="Labutti K."/>
            <person name="Barry K."/>
            <person name="Goldstein A."/>
            <person name="Labbe J."/>
            <person name="Schadt C."/>
            <person name="Tuskan G."/>
            <person name="Grigoriev I."/>
            <person name="Martin F."/>
            <person name="Vilgalys R."/>
            <person name="Bonito G."/>
        </authorList>
    </citation>
    <scope>NUCLEOTIDE SEQUENCE [LARGE SCALE GENOMIC DNA]</scope>
    <source>
        <strain evidence="10 11">AG-77</strain>
    </source>
</reference>
<dbReference type="EC" id="2.7.7.7" evidence="2"/>
<evidence type="ECO:0000256" key="1">
    <source>
        <dbReference type="ARBA" id="ARBA00005755"/>
    </source>
</evidence>
<keyword evidence="3" id="KW-0808">Transferase</keyword>
<evidence type="ECO:0000256" key="8">
    <source>
        <dbReference type="ARBA" id="ARBA00049244"/>
    </source>
</evidence>
<dbReference type="Proteomes" id="UP000078512">
    <property type="component" value="Unassembled WGS sequence"/>
</dbReference>
<dbReference type="SUPFAM" id="SSF56672">
    <property type="entry name" value="DNA/RNA polymerases"/>
    <property type="match status" value="1"/>
</dbReference>
<sequence>MLTVPQKLWHAQSEKKYHIGYNNSGFDNFMLVQQAVYSNLAIKKVMVDGELFFKVKDVVADISSLNLEDELTTASMTYKAFLESLDEETRKNIPIVDLKMDKIIRQAVIGGRTQVFQRGIIMGKIRCIDVTSLYPYVMMTRGYYWECSTYDIFKPCMGSLMEKKMEQDVLKESGSEEYNPALRETLKLWMNALSGKVIQRVFTEKRFCMNDEDMARCLNSPNKSVHNTDRVILDERIVELVKEDALTNTQLFNLYYYWSHEEFTAGGMEYDIMKNTNIPIPL</sequence>
<dbReference type="GO" id="GO:0003677">
    <property type="term" value="F:DNA binding"/>
    <property type="evidence" value="ECO:0007669"/>
    <property type="project" value="UniProtKB-KW"/>
</dbReference>
<evidence type="ECO:0000313" key="11">
    <source>
        <dbReference type="Proteomes" id="UP000078512"/>
    </source>
</evidence>
<evidence type="ECO:0000256" key="2">
    <source>
        <dbReference type="ARBA" id="ARBA00012417"/>
    </source>
</evidence>